<sequence length="60" mass="6725">MKEDEGTETTSCSTQQPLELHPVFLVVGEQGLHIKRFAHLPYCTRDSNPSFLGLHKSKKG</sequence>
<name>A0A5B7JCW9_PORTR</name>
<dbReference type="EMBL" id="VSRR010083645">
    <property type="protein sequence ID" value="MPC90214.1"/>
    <property type="molecule type" value="Genomic_DNA"/>
</dbReference>
<dbReference type="AlphaFoldDB" id="A0A5B7JCW9"/>
<protein>
    <submittedName>
        <fullName evidence="1">Uncharacterized protein</fullName>
    </submittedName>
</protein>
<accession>A0A5B7JCW9</accession>
<proteinExistence type="predicted"/>
<evidence type="ECO:0000313" key="2">
    <source>
        <dbReference type="Proteomes" id="UP000324222"/>
    </source>
</evidence>
<organism evidence="1 2">
    <name type="scientific">Portunus trituberculatus</name>
    <name type="common">Swimming crab</name>
    <name type="synonym">Neptunus trituberculatus</name>
    <dbReference type="NCBI Taxonomy" id="210409"/>
    <lineage>
        <taxon>Eukaryota</taxon>
        <taxon>Metazoa</taxon>
        <taxon>Ecdysozoa</taxon>
        <taxon>Arthropoda</taxon>
        <taxon>Crustacea</taxon>
        <taxon>Multicrustacea</taxon>
        <taxon>Malacostraca</taxon>
        <taxon>Eumalacostraca</taxon>
        <taxon>Eucarida</taxon>
        <taxon>Decapoda</taxon>
        <taxon>Pleocyemata</taxon>
        <taxon>Brachyura</taxon>
        <taxon>Eubrachyura</taxon>
        <taxon>Portunoidea</taxon>
        <taxon>Portunidae</taxon>
        <taxon>Portuninae</taxon>
        <taxon>Portunus</taxon>
    </lineage>
</organism>
<keyword evidence="2" id="KW-1185">Reference proteome</keyword>
<reference evidence="1 2" key="1">
    <citation type="submission" date="2019-05" db="EMBL/GenBank/DDBJ databases">
        <title>Another draft genome of Portunus trituberculatus and its Hox gene families provides insights of decapod evolution.</title>
        <authorList>
            <person name="Jeong J.-H."/>
            <person name="Song I."/>
            <person name="Kim S."/>
            <person name="Choi T."/>
            <person name="Kim D."/>
            <person name="Ryu S."/>
            <person name="Kim W."/>
        </authorList>
    </citation>
    <scope>NUCLEOTIDE SEQUENCE [LARGE SCALE GENOMIC DNA]</scope>
    <source>
        <tissue evidence="1">Muscle</tissue>
    </source>
</reference>
<comment type="caution">
    <text evidence="1">The sequence shown here is derived from an EMBL/GenBank/DDBJ whole genome shotgun (WGS) entry which is preliminary data.</text>
</comment>
<gene>
    <name evidence="1" type="ORF">E2C01_085188</name>
</gene>
<dbReference type="Proteomes" id="UP000324222">
    <property type="component" value="Unassembled WGS sequence"/>
</dbReference>
<evidence type="ECO:0000313" key="1">
    <source>
        <dbReference type="EMBL" id="MPC90214.1"/>
    </source>
</evidence>